<feature type="transmembrane region" description="Helical" evidence="1">
    <location>
        <begin position="228"/>
        <end position="254"/>
    </location>
</feature>
<organism evidence="3">
    <name type="scientific">Wolbachia endosymbiont of Armadillidium arcangelii</name>
    <dbReference type="NCBI Taxonomy" id="3158571"/>
    <lineage>
        <taxon>Bacteria</taxon>
        <taxon>Pseudomonadati</taxon>
        <taxon>Pseudomonadota</taxon>
        <taxon>Alphaproteobacteria</taxon>
        <taxon>Rickettsiales</taxon>
        <taxon>Anaplasmataceae</taxon>
        <taxon>Wolbachieae</taxon>
        <taxon>Wolbachia</taxon>
    </lineage>
</organism>
<dbReference type="EMBL" id="CP157942">
    <property type="protein sequence ID" value="XBS66768.1"/>
    <property type="molecule type" value="Genomic_DNA"/>
</dbReference>
<feature type="transmembrane region" description="Helical" evidence="1">
    <location>
        <begin position="140"/>
        <end position="159"/>
    </location>
</feature>
<dbReference type="SMART" id="SM00271">
    <property type="entry name" value="DnaJ"/>
    <property type="match status" value="1"/>
</dbReference>
<reference evidence="3" key="1">
    <citation type="submission" date="2024-06" db="EMBL/GenBank/DDBJ databases">
        <authorList>
            <person name="Dussert Y."/>
            <person name="Peccoud J."/>
            <person name="Pigeault R."/>
        </authorList>
    </citation>
    <scope>NUCLEOTIDE SEQUENCE</scope>
    <source>
        <strain evidence="3">WArc</strain>
    </source>
</reference>
<dbReference type="InterPro" id="IPR001623">
    <property type="entry name" value="DnaJ_domain"/>
</dbReference>
<proteinExistence type="predicted"/>
<dbReference type="Gene3D" id="1.10.287.110">
    <property type="entry name" value="DnaJ domain"/>
    <property type="match status" value="1"/>
</dbReference>
<keyword evidence="1" id="KW-1133">Transmembrane helix</keyword>
<dbReference type="PROSITE" id="PS50076">
    <property type="entry name" value="DNAJ_2"/>
    <property type="match status" value="1"/>
</dbReference>
<dbReference type="InterPro" id="IPR036869">
    <property type="entry name" value="J_dom_sf"/>
</dbReference>
<sequence>MNENEYQAFKQLFLIFNIQKKGVVNSDIENIKKKFSKQYRELSLKYHPDKNPDNKEAEEQFKVIAQNKPFFEEFVIKPLEKGLNKRNNLMKELRGKLWNHSYEELQGYLGDKGRNKLHSKQQSINNNIIAYSKYPSYSNLLGSILVFFTSIAFFISNGVTYNVPLAVGFFAPLLAEFVLSSAIASIYIRNEKEFNKQTNILLLSNFDQECEDFSESDRTKLKWLKNSFILSNIVCTSLMFFGVGLDLVANGFGITNSMMLSLPLS</sequence>
<dbReference type="AlphaFoldDB" id="A0AAU7Q181"/>
<dbReference type="SUPFAM" id="SSF46565">
    <property type="entry name" value="Chaperone J-domain"/>
    <property type="match status" value="1"/>
</dbReference>
<evidence type="ECO:0000256" key="1">
    <source>
        <dbReference type="SAM" id="Phobius"/>
    </source>
</evidence>
<accession>A0AAU7Q181</accession>
<feature type="transmembrane region" description="Helical" evidence="1">
    <location>
        <begin position="165"/>
        <end position="188"/>
    </location>
</feature>
<evidence type="ECO:0000259" key="2">
    <source>
        <dbReference type="PROSITE" id="PS50076"/>
    </source>
</evidence>
<protein>
    <submittedName>
        <fullName evidence="3">J domain-containing protein</fullName>
    </submittedName>
</protein>
<gene>
    <name evidence="3" type="ORF">ABLO99_06040</name>
</gene>
<dbReference type="CDD" id="cd06257">
    <property type="entry name" value="DnaJ"/>
    <property type="match status" value="1"/>
</dbReference>
<keyword evidence="1" id="KW-0812">Transmembrane</keyword>
<name>A0AAU7Q181_9RICK</name>
<evidence type="ECO:0000313" key="3">
    <source>
        <dbReference type="EMBL" id="XBS66768.1"/>
    </source>
</evidence>
<dbReference type="Pfam" id="PF00226">
    <property type="entry name" value="DnaJ"/>
    <property type="match status" value="1"/>
</dbReference>
<feature type="domain" description="J" evidence="2">
    <location>
        <begin position="11"/>
        <end position="106"/>
    </location>
</feature>
<keyword evidence="1" id="KW-0472">Membrane</keyword>